<dbReference type="SUPFAM" id="SSF56176">
    <property type="entry name" value="FAD-binding/transporter-associated domain-like"/>
    <property type="match status" value="1"/>
</dbReference>
<comment type="cofactor">
    <cofactor evidence="1">
        <name>FAD</name>
        <dbReference type="ChEBI" id="CHEBI:57692"/>
    </cofactor>
</comment>
<dbReference type="Gene3D" id="3.30.465.10">
    <property type="match status" value="1"/>
</dbReference>
<comment type="similarity">
    <text evidence="2">Belongs to the oxygen-dependent FAD-linked oxidoreductase family.</text>
</comment>
<feature type="domain" description="Berberine/berberine-like" evidence="6">
    <location>
        <begin position="320"/>
        <end position="346"/>
    </location>
</feature>
<evidence type="ECO:0000256" key="2">
    <source>
        <dbReference type="ARBA" id="ARBA00005466"/>
    </source>
</evidence>
<dbReference type="PANTHER" id="PTHR42973">
    <property type="entry name" value="BINDING OXIDOREDUCTASE, PUTATIVE (AFU_ORTHOLOGUE AFUA_1G17690)-RELATED"/>
    <property type="match status" value="1"/>
</dbReference>
<keyword evidence="4" id="KW-0274">FAD</keyword>
<evidence type="ECO:0000313" key="8">
    <source>
        <dbReference type="Proteomes" id="UP000477722"/>
    </source>
</evidence>
<accession>A0A6G4X8X0</accession>
<evidence type="ECO:0000256" key="4">
    <source>
        <dbReference type="ARBA" id="ARBA00022827"/>
    </source>
</evidence>
<dbReference type="GO" id="GO:0050660">
    <property type="term" value="F:flavin adenine dinucleotide binding"/>
    <property type="evidence" value="ECO:0007669"/>
    <property type="project" value="InterPro"/>
</dbReference>
<dbReference type="InterPro" id="IPR012951">
    <property type="entry name" value="BBE"/>
</dbReference>
<name>A0A6G4X8X0_9ACTN</name>
<sequence length="350" mass="38287">VAGGGYGPLCRLFGLVSDHLYAVEVVVADRRGQVRGVVATREEDDPNRDLWWAHTGGGCGAFGVVTRFWFRSPGATRDTEPDRMLPAPPATALTFTGEWSWEGMDHERFARMVRNHGRWAERHAGAGDKAAALYAEFALTRRAAGAHRLRGQVAAEHGGDRRLLHEFIGAISAGTSRPATLTVRRLPWLTAALHGSGEPAGDGHGHTTTESAFLRRRFTDRQIGVLHRHLTRTDTGVVAGRVAVNTYGGAVNTPSPGDTATAHRDSVLNVSHLASWEKPEQAPEYLSWIRECHRDLFARTGGDSALVPCPDTDPAGPDLCFRQNAARLRRVKARWDPRDVFRHALSPAPE</sequence>
<dbReference type="EMBL" id="JAAKZZ010000926">
    <property type="protein sequence ID" value="NGO73828.1"/>
    <property type="molecule type" value="Genomic_DNA"/>
</dbReference>
<evidence type="ECO:0000259" key="6">
    <source>
        <dbReference type="Pfam" id="PF08031"/>
    </source>
</evidence>
<dbReference type="Proteomes" id="UP000477722">
    <property type="component" value="Unassembled WGS sequence"/>
</dbReference>
<dbReference type="PANTHER" id="PTHR42973:SF39">
    <property type="entry name" value="FAD-BINDING PCMH-TYPE DOMAIN-CONTAINING PROTEIN"/>
    <property type="match status" value="1"/>
</dbReference>
<dbReference type="Gene3D" id="3.40.462.20">
    <property type="match status" value="1"/>
</dbReference>
<evidence type="ECO:0000256" key="1">
    <source>
        <dbReference type="ARBA" id="ARBA00001974"/>
    </source>
</evidence>
<proteinExistence type="inferred from homology"/>
<keyword evidence="3" id="KW-0285">Flavoprotein</keyword>
<gene>
    <name evidence="7" type="ORF">G5C65_37040</name>
</gene>
<dbReference type="Pfam" id="PF08031">
    <property type="entry name" value="BBE"/>
    <property type="match status" value="1"/>
</dbReference>
<evidence type="ECO:0000256" key="5">
    <source>
        <dbReference type="ARBA" id="ARBA00023002"/>
    </source>
</evidence>
<dbReference type="GO" id="GO:0016491">
    <property type="term" value="F:oxidoreductase activity"/>
    <property type="evidence" value="ECO:0007669"/>
    <property type="project" value="UniProtKB-KW"/>
</dbReference>
<dbReference type="InterPro" id="IPR050416">
    <property type="entry name" value="FAD-linked_Oxidoreductase"/>
</dbReference>
<organism evidence="7 8">
    <name type="scientific">Streptomyces boncukensis</name>
    <dbReference type="NCBI Taxonomy" id="2711219"/>
    <lineage>
        <taxon>Bacteria</taxon>
        <taxon>Bacillati</taxon>
        <taxon>Actinomycetota</taxon>
        <taxon>Actinomycetes</taxon>
        <taxon>Kitasatosporales</taxon>
        <taxon>Streptomycetaceae</taxon>
        <taxon>Streptomyces</taxon>
    </lineage>
</organism>
<dbReference type="InterPro" id="IPR016169">
    <property type="entry name" value="FAD-bd_PCMH_sub2"/>
</dbReference>
<feature type="non-terminal residue" evidence="7">
    <location>
        <position position="1"/>
    </location>
</feature>
<evidence type="ECO:0000313" key="7">
    <source>
        <dbReference type="EMBL" id="NGO73828.1"/>
    </source>
</evidence>
<dbReference type="AlphaFoldDB" id="A0A6G4X8X0"/>
<protein>
    <submittedName>
        <fullName evidence="7">FAD-binding oxidoreductase</fullName>
    </submittedName>
</protein>
<dbReference type="RefSeq" id="WP_165303423.1">
    <property type="nucleotide sequence ID" value="NZ_JAAKZZ010000926.1"/>
</dbReference>
<comment type="caution">
    <text evidence="7">The sequence shown here is derived from an EMBL/GenBank/DDBJ whole genome shotgun (WGS) entry which is preliminary data.</text>
</comment>
<dbReference type="InterPro" id="IPR036318">
    <property type="entry name" value="FAD-bd_PCMH-like_sf"/>
</dbReference>
<keyword evidence="8" id="KW-1185">Reference proteome</keyword>
<keyword evidence="5" id="KW-0560">Oxidoreductase</keyword>
<evidence type="ECO:0000256" key="3">
    <source>
        <dbReference type="ARBA" id="ARBA00022630"/>
    </source>
</evidence>
<reference evidence="7 8" key="1">
    <citation type="submission" date="2020-02" db="EMBL/GenBank/DDBJ databases">
        <title>Whole-genome analyses of novel actinobacteria.</title>
        <authorList>
            <person name="Sahin N."/>
            <person name="Tatar D."/>
        </authorList>
    </citation>
    <scope>NUCLEOTIDE SEQUENCE [LARGE SCALE GENOMIC DNA]</scope>
    <source>
        <strain evidence="7 8">SB3404</strain>
    </source>
</reference>